<dbReference type="AlphaFoldDB" id="A0A3E2WWN0"/>
<proteinExistence type="predicted"/>
<organism evidence="5 6">
    <name type="scientific">Hungatella hathewayi</name>
    <dbReference type="NCBI Taxonomy" id="154046"/>
    <lineage>
        <taxon>Bacteria</taxon>
        <taxon>Bacillati</taxon>
        <taxon>Bacillota</taxon>
        <taxon>Clostridia</taxon>
        <taxon>Lachnospirales</taxon>
        <taxon>Lachnospiraceae</taxon>
        <taxon>Hungatella</taxon>
    </lineage>
</organism>
<dbReference type="InterPro" id="IPR020843">
    <property type="entry name" value="ER"/>
</dbReference>
<dbReference type="RefSeq" id="WP_025655501.1">
    <property type="nucleotide sequence ID" value="NZ_QVIA01000012.1"/>
</dbReference>
<dbReference type="SMART" id="SM00829">
    <property type="entry name" value="PKS_ER"/>
    <property type="match status" value="1"/>
</dbReference>
<dbReference type="Gene3D" id="3.90.180.10">
    <property type="entry name" value="Medium-chain alcohol dehydrogenases, catalytic domain"/>
    <property type="match status" value="1"/>
</dbReference>
<dbReference type="SUPFAM" id="SSF50129">
    <property type="entry name" value="GroES-like"/>
    <property type="match status" value="1"/>
</dbReference>
<gene>
    <name evidence="5" type="ORF">DWX41_12430</name>
</gene>
<name>A0A3E2WWN0_9FIRM</name>
<dbReference type="InterPro" id="IPR013154">
    <property type="entry name" value="ADH-like_N"/>
</dbReference>
<evidence type="ECO:0000256" key="1">
    <source>
        <dbReference type="ARBA" id="ARBA00022723"/>
    </source>
</evidence>
<dbReference type="CDD" id="cd08236">
    <property type="entry name" value="sugar_DH"/>
    <property type="match status" value="1"/>
</dbReference>
<dbReference type="PANTHER" id="PTHR43401:SF2">
    <property type="entry name" value="L-THREONINE 3-DEHYDROGENASE"/>
    <property type="match status" value="1"/>
</dbReference>
<reference evidence="5 6" key="1">
    <citation type="submission" date="2018-08" db="EMBL/GenBank/DDBJ databases">
        <title>A genome reference for cultivated species of the human gut microbiota.</title>
        <authorList>
            <person name="Zou Y."/>
            <person name="Xue W."/>
            <person name="Luo G."/>
        </authorList>
    </citation>
    <scope>NUCLEOTIDE SEQUENCE [LARGE SCALE GENOMIC DNA]</scope>
    <source>
        <strain evidence="5 6">AF19-21</strain>
    </source>
</reference>
<sequence>MKACVLHAVNDLRYEETKTPVPQEDEVLLKVRAAGICGSDVPRVFVKGTYHFPTIPGHEFSGEIVSVPEGGDSSLIGKRAAVFPLIPCMECAPCSAGLYAQCKNYNYYGSRCDGGFAEYIAVKKKNLVLIPDNVSYEEAAMCEPTAVAIHAVTRARVGYGDVVTIFGAGTIGLLLAKIAAAYGASKVILFDVMEEKLEFARKLGFTYCYNNAKCDVKDIVAGLTNQKGSNVTIEGTGVSAALENCIQVTGVSGQIVLMGNPIKEMKLLQDNYWGILRKQLTLRGTWNSDFNGMKNDWQTAVQAMPKLKLKELISHKFHFSECRKAFQTMKSKDEFSVKIIFINESEE</sequence>
<evidence type="ECO:0000256" key="2">
    <source>
        <dbReference type="ARBA" id="ARBA00022833"/>
    </source>
</evidence>
<dbReference type="InterPro" id="IPR013149">
    <property type="entry name" value="ADH-like_C"/>
</dbReference>
<comment type="caution">
    <text evidence="5">The sequence shown here is derived from an EMBL/GenBank/DDBJ whole genome shotgun (WGS) entry which is preliminary data.</text>
</comment>
<evidence type="ECO:0000259" key="4">
    <source>
        <dbReference type="SMART" id="SM00829"/>
    </source>
</evidence>
<feature type="domain" description="Enoyl reductase (ER)" evidence="4">
    <location>
        <begin position="7"/>
        <end position="341"/>
    </location>
</feature>
<dbReference type="InterPro" id="IPR011032">
    <property type="entry name" value="GroES-like_sf"/>
</dbReference>
<dbReference type="PANTHER" id="PTHR43401">
    <property type="entry name" value="L-THREONINE 3-DEHYDROGENASE"/>
    <property type="match status" value="1"/>
</dbReference>
<accession>A0A3E2WWN0</accession>
<keyword evidence="3" id="KW-0560">Oxidoreductase</keyword>
<dbReference type="Pfam" id="PF00107">
    <property type="entry name" value="ADH_zinc_N"/>
    <property type="match status" value="1"/>
</dbReference>
<dbReference type="InterPro" id="IPR036291">
    <property type="entry name" value="NAD(P)-bd_dom_sf"/>
</dbReference>
<dbReference type="InterPro" id="IPR050129">
    <property type="entry name" value="Zn_alcohol_dh"/>
</dbReference>
<dbReference type="Pfam" id="PF08240">
    <property type="entry name" value="ADH_N"/>
    <property type="match status" value="1"/>
</dbReference>
<protein>
    <submittedName>
        <fullName evidence="5">Galactitol-1-phosphate 5-dehydrogenase</fullName>
    </submittedName>
</protein>
<dbReference type="GO" id="GO:0016491">
    <property type="term" value="F:oxidoreductase activity"/>
    <property type="evidence" value="ECO:0007669"/>
    <property type="project" value="UniProtKB-KW"/>
</dbReference>
<evidence type="ECO:0000313" key="6">
    <source>
        <dbReference type="Proteomes" id="UP000261111"/>
    </source>
</evidence>
<dbReference type="SUPFAM" id="SSF51735">
    <property type="entry name" value="NAD(P)-binding Rossmann-fold domains"/>
    <property type="match status" value="1"/>
</dbReference>
<dbReference type="GO" id="GO:0046872">
    <property type="term" value="F:metal ion binding"/>
    <property type="evidence" value="ECO:0007669"/>
    <property type="project" value="UniProtKB-KW"/>
</dbReference>
<keyword evidence="1" id="KW-0479">Metal-binding</keyword>
<evidence type="ECO:0000313" key="5">
    <source>
        <dbReference type="EMBL" id="RGC31609.1"/>
    </source>
</evidence>
<evidence type="ECO:0000256" key="3">
    <source>
        <dbReference type="ARBA" id="ARBA00023002"/>
    </source>
</evidence>
<dbReference type="EMBL" id="QVIA01000012">
    <property type="protein sequence ID" value="RGC31609.1"/>
    <property type="molecule type" value="Genomic_DNA"/>
</dbReference>
<keyword evidence="2" id="KW-0862">Zinc</keyword>
<dbReference type="Proteomes" id="UP000261111">
    <property type="component" value="Unassembled WGS sequence"/>
</dbReference>
<dbReference type="GeneID" id="93333547"/>
<dbReference type="Gene3D" id="3.40.50.720">
    <property type="entry name" value="NAD(P)-binding Rossmann-like Domain"/>
    <property type="match status" value="1"/>
</dbReference>